<accession>A0ABD3HB63</accession>
<comment type="caution">
    <text evidence="2">The sequence shown here is derived from an EMBL/GenBank/DDBJ whole genome shotgun (WGS) entry which is preliminary data.</text>
</comment>
<evidence type="ECO:0000313" key="2">
    <source>
        <dbReference type="EMBL" id="KAL3686644.1"/>
    </source>
</evidence>
<evidence type="ECO:0000256" key="1">
    <source>
        <dbReference type="SAM" id="MobiDB-lite"/>
    </source>
</evidence>
<dbReference type="EMBL" id="JBJQOH010000005">
    <property type="protein sequence ID" value="KAL3686644.1"/>
    <property type="molecule type" value="Genomic_DNA"/>
</dbReference>
<keyword evidence="3" id="KW-1185">Reference proteome</keyword>
<proteinExistence type="predicted"/>
<name>A0ABD3HB63_9MARC</name>
<evidence type="ECO:0000313" key="3">
    <source>
        <dbReference type="Proteomes" id="UP001633002"/>
    </source>
</evidence>
<feature type="region of interest" description="Disordered" evidence="1">
    <location>
        <begin position="1"/>
        <end position="79"/>
    </location>
</feature>
<protein>
    <submittedName>
        <fullName evidence="2">Uncharacterized protein</fullName>
    </submittedName>
</protein>
<dbReference type="AlphaFoldDB" id="A0ABD3HB63"/>
<reference evidence="2 3" key="1">
    <citation type="submission" date="2024-09" db="EMBL/GenBank/DDBJ databases">
        <title>Chromosome-scale assembly of Riccia sorocarpa.</title>
        <authorList>
            <person name="Paukszto L."/>
        </authorList>
    </citation>
    <scope>NUCLEOTIDE SEQUENCE [LARGE SCALE GENOMIC DNA]</scope>
    <source>
        <strain evidence="2">LP-2024</strain>
        <tissue evidence="2">Aerial parts of the thallus</tissue>
    </source>
</reference>
<gene>
    <name evidence="2" type="ORF">R1sor_009218</name>
</gene>
<dbReference type="Proteomes" id="UP001633002">
    <property type="component" value="Unassembled WGS sequence"/>
</dbReference>
<organism evidence="2 3">
    <name type="scientific">Riccia sorocarpa</name>
    <dbReference type="NCBI Taxonomy" id="122646"/>
    <lineage>
        <taxon>Eukaryota</taxon>
        <taxon>Viridiplantae</taxon>
        <taxon>Streptophyta</taxon>
        <taxon>Embryophyta</taxon>
        <taxon>Marchantiophyta</taxon>
        <taxon>Marchantiopsida</taxon>
        <taxon>Marchantiidae</taxon>
        <taxon>Marchantiales</taxon>
        <taxon>Ricciaceae</taxon>
        <taxon>Riccia</taxon>
    </lineage>
</organism>
<sequence>MRLQAARDASPNCRGMLRQADASAMLPKMRRQATNQERHCRGDASLSQNPEHDDEDGAGSPTGTNPAHREGGASKRARRCIAKRAGGRHCQRRTGEDDDFVRAEACEDLTLGSVLTVRWPTRDTEPPPYRLRSDRGKVLVWE</sequence>